<sequence>MKIRNEYDLVCCRKPLVIPEGWDFTPCVNDKLIVVCSQGHFLAGDSMAKLDALQSATWLMALVGTLARQHFEEMVTRLQWPQVRRFHIISREMIIIMSIMKQAKLLALLPRSIITPWLENSFFAELNTCIHIPLDDIGFLNKRKDYSDSTNLLTNYMLDMFSCSVSC</sequence>
<dbReference type="Pfam" id="PF03466">
    <property type="entry name" value="LysR_substrate"/>
    <property type="match status" value="1"/>
</dbReference>
<dbReference type="Proteomes" id="UP000307430">
    <property type="component" value="Unassembled WGS sequence"/>
</dbReference>
<name>A0A5R9LLJ7_9ENTR</name>
<dbReference type="AlphaFoldDB" id="A0A5R9LLJ7"/>
<protein>
    <recommendedName>
        <fullName evidence="1">LysR substrate-binding domain-containing protein</fullName>
    </recommendedName>
</protein>
<dbReference type="Gene3D" id="3.40.190.10">
    <property type="entry name" value="Periplasmic binding protein-like II"/>
    <property type="match status" value="1"/>
</dbReference>
<feature type="domain" description="LysR substrate-binding" evidence="1">
    <location>
        <begin position="4"/>
        <end position="121"/>
    </location>
</feature>
<gene>
    <name evidence="2" type="ORF">FE839_07455</name>
</gene>
<dbReference type="InterPro" id="IPR005119">
    <property type="entry name" value="LysR_subst-bd"/>
</dbReference>
<evidence type="ECO:0000313" key="2">
    <source>
        <dbReference type="EMBL" id="TLV21446.1"/>
    </source>
</evidence>
<organism evidence="2 3">
    <name type="scientific">Klebsiella indica</name>
    <dbReference type="NCBI Taxonomy" id="2582917"/>
    <lineage>
        <taxon>Bacteria</taxon>
        <taxon>Pseudomonadati</taxon>
        <taxon>Pseudomonadota</taxon>
        <taxon>Gammaproteobacteria</taxon>
        <taxon>Enterobacterales</taxon>
        <taxon>Enterobacteriaceae</taxon>
        <taxon>Klebsiella/Raoultella group</taxon>
        <taxon>Klebsiella</taxon>
    </lineage>
</organism>
<comment type="caution">
    <text evidence="2">The sequence shown here is derived from an EMBL/GenBank/DDBJ whole genome shotgun (WGS) entry which is preliminary data.</text>
</comment>
<keyword evidence="3" id="KW-1185">Reference proteome</keyword>
<proteinExistence type="predicted"/>
<evidence type="ECO:0000259" key="1">
    <source>
        <dbReference type="Pfam" id="PF03466"/>
    </source>
</evidence>
<evidence type="ECO:0000313" key="3">
    <source>
        <dbReference type="Proteomes" id="UP000307430"/>
    </source>
</evidence>
<dbReference type="RefSeq" id="WP_138360207.1">
    <property type="nucleotide sequence ID" value="NZ_JBCIVH010000005.1"/>
</dbReference>
<reference evidence="2 3" key="1">
    <citation type="submission" date="2019-05" db="EMBL/GenBank/DDBJ databases">
        <title>Genome sequence of Klebsiella sp strain TOUT106.</title>
        <authorList>
            <person name="Rahi P."/>
            <person name="Chaudhari D."/>
        </authorList>
    </citation>
    <scope>NUCLEOTIDE SEQUENCE [LARGE SCALE GENOMIC DNA]</scope>
    <source>
        <strain evidence="2 3">TOUT106</strain>
    </source>
</reference>
<accession>A0A5R9LLJ7</accession>
<dbReference type="SUPFAM" id="SSF53850">
    <property type="entry name" value="Periplasmic binding protein-like II"/>
    <property type="match status" value="1"/>
</dbReference>
<dbReference type="EMBL" id="VCHQ01000008">
    <property type="protein sequence ID" value="TLV21446.1"/>
    <property type="molecule type" value="Genomic_DNA"/>
</dbReference>